<accession>A0AA39GPR7</accession>
<dbReference type="EMBL" id="JAUCMV010000006">
    <property type="protein sequence ID" value="KAK0390309.1"/>
    <property type="molecule type" value="Genomic_DNA"/>
</dbReference>
<gene>
    <name evidence="1" type="ORF">QR680_019295</name>
</gene>
<proteinExistence type="predicted"/>
<comment type="caution">
    <text evidence="1">The sequence shown here is derived from an EMBL/GenBank/DDBJ whole genome shotgun (WGS) entry which is preliminary data.</text>
</comment>
<keyword evidence="2" id="KW-1185">Reference proteome</keyword>
<dbReference type="Proteomes" id="UP001175271">
    <property type="component" value="Unassembled WGS sequence"/>
</dbReference>
<protein>
    <submittedName>
        <fullName evidence="1">Uncharacterized protein</fullName>
    </submittedName>
</protein>
<name>A0AA39GPR7_9BILA</name>
<evidence type="ECO:0000313" key="1">
    <source>
        <dbReference type="EMBL" id="KAK0390309.1"/>
    </source>
</evidence>
<organism evidence="1 2">
    <name type="scientific">Steinernema hermaphroditum</name>
    <dbReference type="NCBI Taxonomy" id="289476"/>
    <lineage>
        <taxon>Eukaryota</taxon>
        <taxon>Metazoa</taxon>
        <taxon>Ecdysozoa</taxon>
        <taxon>Nematoda</taxon>
        <taxon>Chromadorea</taxon>
        <taxon>Rhabditida</taxon>
        <taxon>Tylenchina</taxon>
        <taxon>Panagrolaimomorpha</taxon>
        <taxon>Strongyloidoidea</taxon>
        <taxon>Steinernematidae</taxon>
        <taxon>Steinernema</taxon>
    </lineage>
</organism>
<sequence length="430" mass="50594">MSTELAPRKRLKLKCPPEVNRFWFWQSAEPLICTMNYCDEEQGYGLYLNDPNFFQNLHTCTLPVLYVYAGYDPDDIVNCELLYDCLRKGYEGHRRPRLTYHEFATTMKIAMQTTTEFRKTFAGMKKVKVYNEKSWKRKVNQKMVAVLHIFSKYFHFGEMEEKDVKKIIVRLLEWAADVRIPPEVCHEIRILVRKIFGDNKIKQHQICRDIFEELRKEYNMVYAKIRSKVTDRYLYAFLGHATRIWPMQGYSIVFFKAILSKQLQRVSVRMEKKKQLKQGAKTIETSSELNLENQVDEVLSPIFNSDDMDKEINAAMQFLVDHLPLIVRKYWCRNFKEHDGRVYMWFDMLALSLTLYAVSVCGEVVATHLELTCDQIQRSLSRELADVPNKEQVLNKVMAIVRQVSLSRGHQWHNELSSMSASLESSSDSL</sequence>
<dbReference type="AlphaFoldDB" id="A0AA39GPR7"/>
<reference evidence="1" key="1">
    <citation type="submission" date="2023-06" db="EMBL/GenBank/DDBJ databases">
        <title>Genomic analysis of the entomopathogenic nematode Steinernema hermaphroditum.</title>
        <authorList>
            <person name="Schwarz E.M."/>
            <person name="Heppert J.K."/>
            <person name="Baniya A."/>
            <person name="Schwartz H.T."/>
            <person name="Tan C.-H."/>
            <person name="Antoshechkin I."/>
            <person name="Sternberg P.W."/>
            <person name="Goodrich-Blair H."/>
            <person name="Dillman A.R."/>
        </authorList>
    </citation>
    <scope>NUCLEOTIDE SEQUENCE</scope>
    <source>
        <strain evidence="1">PS9179</strain>
        <tissue evidence="1">Whole animal</tissue>
    </source>
</reference>
<evidence type="ECO:0000313" key="2">
    <source>
        <dbReference type="Proteomes" id="UP001175271"/>
    </source>
</evidence>